<sequence length="162" mass="19077">MPNKPDKFGIKLWMLTEVESKYTLNGFPYLGKDCDRPNNKLKGCTLTVYQGRKEKNVVLFSTFHEKVFTIEDSEKLPNVIETYNKTKVGVDSVDYMTRLYSVKCKTRRWPLQVFFNILNLAGINSWVLFKKCNNYTLSRRFFLIGLGEEILKFINEKLQQLR</sequence>
<keyword evidence="3" id="KW-1185">Reference proteome</keyword>
<evidence type="ECO:0000313" key="2">
    <source>
        <dbReference type="EMBL" id="CAF0977767.1"/>
    </source>
</evidence>
<feature type="domain" description="PiggyBac transposable element-derived protein" evidence="1">
    <location>
        <begin position="1"/>
        <end position="39"/>
    </location>
</feature>
<protein>
    <recommendedName>
        <fullName evidence="1">PiggyBac transposable element-derived protein domain-containing protein</fullName>
    </recommendedName>
</protein>
<dbReference type="Proteomes" id="UP000663879">
    <property type="component" value="Unassembled WGS sequence"/>
</dbReference>
<dbReference type="PANTHER" id="PTHR46599:SF6">
    <property type="entry name" value="DUAL SPECIFICITY PHOSPHATASE 26"/>
    <property type="match status" value="1"/>
</dbReference>
<evidence type="ECO:0000313" key="3">
    <source>
        <dbReference type="Proteomes" id="UP000663879"/>
    </source>
</evidence>
<accession>A0A814F3P2</accession>
<comment type="caution">
    <text evidence="2">The sequence shown here is derived from an EMBL/GenBank/DDBJ whole genome shotgun (WGS) entry which is preliminary data.</text>
</comment>
<dbReference type="OrthoDB" id="7611382at2759"/>
<dbReference type="AlphaFoldDB" id="A0A814F3P2"/>
<dbReference type="Pfam" id="PF13843">
    <property type="entry name" value="DDE_Tnp_1_7"/>
    <property type="match status" value="2"/>
</dbReference>
<dbReference type="InterPro" id="IPR029526">
    <property type="entry name" value="PGBD"/>
</dbReference>
<organism evidence="2 3">
    <name type="scientific">Brachionus calyciflorus</name>
    <dbReference type="NCBI Taxonomy" id="104777"/>
    <lineage>
        <taxon>Eukaryota</taxon>
        <taxon>Metazoa</taxon>
        <taxon>Spiralia</taxon>
        <taxon>Gnathifera</taxon>
        <taxon>Rotifera</taxon>
        <taxon>Eurotatoria</taxon>
        <taxon>Monogononta</taxon>
        <taxon>Pseudotrocha</taxon>
        <taxon>Ploima</taxon>
        <taxon>Brachionidae</taxon>
        <taxon>Brachionus</taxon>
    </lineage>
</organism>
<name>A0A814F3P2_9BILA</name>
<reference evidence="2" key="1">
    <citation type="submission" date="2021-02" db="EMBL/GenBank/DDBJ databases">
        <authorList>
            <person name="Nowell W R."/>
        </authorList>
    </citation>
    <scope>NUCLEOTIDE SEQUENCE</scope>
    <source>
        <strain evidence="2">Ploen Becks lab</strain>
    </source>
</reference>
<dbReference type="EMBL" id="CAJNOC010003326">
    <property type="protein sequence ID" value="CAF0977767.1"/>
    <property type="molecule type" value="Genomic_DNA"/>
</dbReference>
<evidence type="ECO:0000259" key="1">
    <source>
        <dbReference type="Pfam" id="PF13843"/>
    </source>
</evidence>
<dbReference type="PANTHER" id="PTHR46599">
    <property type="entry name" value="PIGGYBAC TRANSPOSABLE ELEMENT-DERIVED PROTEIN 4"/>
    <property type="match status" value="1"/>
</dbReference>
<proteinExistence type="predicted"/>
<gene>
    <name evidence="2" type="ORF">OXX778_LOCUS15258</name>
</gene>
<feature type="domain" description="PiggyBac transposable element-derived protein" evidence="1">
    <location>
        <begin position="47"/>
        <end position="126"/>
    </location>
</feature>